<dbReference type="OrthoDB" id="406634at2759"/>
<dbReference type="InterPro" id="IPR038492">
    <property type="entry name" value="GBBH-like_N_sf"/>
</dbReference>
<keyword evidence="4" id="KW-0813">Transport</keyword>
<evidence type="ECO:0000313" key="14">
    <source>
        <dbReference type="EMBL" id="ODV68854.1"/>
    </source>
</evidence>
<evidence type="ECO:0000256" key="4">
    <source>
        <dbReference type="ARBA" id="ARBA00022448"/>
    </source>
</evidence>
<dbReference type="Gene3D" id="3.30.2020.30">
    <property type="match status" value="1"/>
</dbReference>
<dbReference type="CDD" id="cd00250">
    <property type="entry name" value="CAS_like"/>
    <property type="match status" value="1"/>
</dbReference>
<dbReference type="SUPFAM" id="SSF51197">
    <property type="entry name" value="Clavaminate synthase-like"/>
    <property type="match status" value="1"/>
</dbReference>
<keyword evidence="7 12" id="KW-1133">Transmembrane helix</keyword>
<dbReference type="GO" id="GO:0022857">
    <property type="term" value="F:transmembrane transporter activity"/>
    <property type="evidence" value="ECO:0007669"/>
    <property type="project" value="InterPro"/>
</dbReference>
<dbReference type="GO" id="GO:0016020">
    <property type="term" value="C:membrane"/>
    <property type="evidence" value="ECO:0007669"/>
    <property type="project" value="UniProtKB-SubCell"/>
</dbReference>
<dbReference type="Pfam" id="PF07690">
    <property type="entry name" value="MFS_1"/>
    <property type="match status" value="1"/>
</dbReference>
<evidence type="ECO:0000259" key="13">
    <source>
        <dbReference type="PROSITE" id="PS50850"/>
    </source>
</evidence>
<protein>
    <submittedName>
        <fullName evidence="14">MFS general substrate transporter</fullName>
    </submittedName>
</protein>
<proteinExistence type="inferred from homology"/>
<evidence type="ECO:0000256" key="1">
    <source>
        <dbReference type="ARBA" id="ARBA00001954"/>
    </source>
</evidence>
<dbReference type="Proteomes" id="UP000095085">
    <property type="component" value="Unassembled WGS sequence"/>
</dbReference>
<dbReference type="InterPro" id="IPR036259">
    <property type="entry name" value="MFS_trans_sf"/>
</dbReference>
<gene>
    <name evidence="14" type="ORF">HYPBUDRAFT_10280</name>
</gene>
<dbReference type="Pfam" id="PF02668">
    <property type="entry name" value="TauD"/>
    <property type="match status" value="1"/>
</dbReference>
<dbReference type="AlphaFoldDB" id="A0A1E4RNJ7"/>
<reference evidence="15" key="1">
    <citation type="submission" date="2016-05" db="EMBL/GenBank/DDBJ databases">
        <title>Comparative genomics of biotechnologically important yeasts.</title>
        <authorList>
            <consortium name="DOE Joint Genome Institute"/>
            <person name="Riley R."/>
            <person name="Haridas S."/>
            <person name="Wolfe K.H."/>
            <person name="Lopes M.R."/>
            <person name="Hittinger C.T."/>
            <person name="Goker M."/>
            <person name="Salamov A."/>
            <person name="Wisecaver J."/>
            <person name="Long T.M."/>
            <person name="Aerts A.L."/>
            <person name="Barry K."/>
            <person name="Choi C."/>
            <person name="Clum A."/>
            <person name="Coughlan A.Y."/>
            <person name="Deshpande S."/>
            <person name="Douglass A.P."/>
            <person name="Hanson S.J."/>
            <person name="Klenk H.-P."/>
            <person name="Labutti K."/>
            <person name="Lapidus A."/>
            <person name="Lindquist E."/>
            <person name="Lipzen A."/>
            <person name="Meier-Kolthoff J.P."/>
            <person name="Ohm R.A."/>
            <person name="Otillar R.P."/>
            <person name="Pangilinan J."/>
            <person name="Peng Y."/>
            <person name="Rokas A."/>
            <person name="Rosa C.A."/>
            <person name="Scheuner C."/>
            <person name="Sibirny A.A."/>
            <person name="Slot J.C."/>
            <person name="Stielow J.B."/>
            <person name="Sun H."/>
            <person name="Kurtzman C.P."/>
            <person name="Blackwell M."/>
            <person name="Grigoriev I.V."/>
            <person name="Jeffries T.W."/>
        </authorList>
    </citation>
    <scope>NUCLEOTIDE SEQUENCE [LARGE SCALE GENOMIC DNA]</scope>
    <source>
        <strain evidence="15">NRRL Y-1933</strain>
    </source>
</reference>
<dbReference type="InterPro" id="IPR011701">
    <property type="entry name" value="MFS"/>
</dbReference>
<dbReference type="GeneID" id="30992774"/>
<feature type="transmembrane region" description="Helical" evidence="12">
    <location>
        <begin position="186"/>
        <end position="207"/>
    </location>
</feature>
<keyword evidence="10 12" id="KW-0472">Membrane</keyword>
<keyword evidence="9" id="KW-0408">Iron</keyword>
<dbReference type="EMBL" id="KV454539">
    <property type="protein sequence ID" value="ODV68854.1"/>
    <property type="molecule type" value="Genomic_DNA"/>
</dbReference>
<dbReference type="InterPro" id="IPR020846">
    <property type="entry name" value="MFS_dom"/>
</dbReference>
<dbReference type="Gene3D" id="3.60.130.10">
    <property type="entry name" value="Clavaminate synthase-like"/>
    <property type="match status" value="1"/>
</dbReference>
<evidence type="ECO:0000256" key="12">
    <source>
        <dbReference type="SAM" id="Phobius"/>
    </source>
</evidence>
<sequence length="839" mass="95302">MTTRDPTQGQQEKTKSEVKVEQQSDVTDVDEVLQELHNFYVDPEVEKSAVRKLDLYVLPILGLFYFFAALDRSNIGNSGPAGLVESINITDSQFSLSISIFYVTYIIFEIPGTMLLKKLRPSRLLTVAVAGWSLTCIGMTFVSSYWLLILLRLILGALESFFWPLLAVYITGIACYTKEEIGLRMAILLSCAALSGAVGGLISYGFVQVKTSALEGYRFIFLLEGIITLACTPLLAFFLPDDPATAKFFTEEEREIILHRKKQRELLTGASQFNWKDVRIAVLDIRTYYSMIIQFCGDMILYGFSNFLPTILSSGLGFDKLKTQYLTIPVYAVSSISVLTISIISDRMKLRGPFILVSALVGLIGYSIILGSKNDSVKYFGCFLSSVSLYTVAGLNITWTSNNTDPYYRRTLTISMNQTFGNLSVKQFNDNYVSVEFGNGLSSNFNTVFLRDSCTSPKSVNISSKQKTFTTSSISNSLKIAEVPHVRRNPETGENHLDIVWKENDGSLHESSYKESFLKNHSSSLVVHENTMINRKLWNNEDLSFDFNSLFSDYAEYFSSNNKSFNKVVNDLNKYGLSFIENVPDPSEETEMKQITEKNVSRWPVSKLATRFGYIKRTFYGDLFDVRNEKEAKNIANTATFLPLHMDLLYYESPPGLQLLHFIKNSTLGGENIFSDSFLAADIIRDIDITAYEALKEVPISYHYNNNDEYYYFNRPVIVEDPFDVDLATGKNKILAVNYSPPFQAPFQMSTYSQHTRRLWENFLRGLELFEEIVNDPRNQLKLKMKEGNCVIFDNRRVLHSREAFSDSNNGDRWLMGCYVDGDSFRSKMRMANKLNLSP</sequence>
<feature type="transmembrane region" description="Helical" evidence="12">
    <location>
        <begin position="94"/>
        <end position="112"/>
    </location>
</feature>
<evidence type="ECO:0000256" key="11">
    <source>
        <dbReference type="SAM" id="MobiDB-lite"/>
    </source>
</evidence>
<feature type="transmembrane region" description="Helical" evidence="12">
    <location>
        <begin position="124"/>
        <end position="147"/>
    </location>
</feature>
<evidence type="ECO:0000256" key="6">
    <source>
        <dbReference type="ARBA" id="ARBA00022723"/>
    </source>
</evidence>
<feature type="transmembrane region" description="Helical" evidence="12">
    <location>
        <begin position="325"/>
        <end position="345"/>
    </location>
</feature>
<feature type="region of interest" description="Disordered" evidence="11">
    <location>
        <begin position="1"/>
        <end position="23"/>
    </location>
</feature>
<dbReference type="SUPFAM" id="SSF103473">
    <property type="entry name" value="MFS general substrate transporter"/>
    <property type="match status" value="1"/>
</dbReference>
<dbReference type="STRING" id="984485.A0A1E4RNJ7"/>
<organism evidence="14 15">
    <name type="scientific">Hyphopichia burtonii NRRL Y-1933</name>
    <dbReference type="NCBI Taxonomy" id="984485"/>
    <lineage>
        <taxon>Eukaryota</taxon>
        <taxon>Fungi</taxon>
        <taxon>Dikarya</taxon>
        <taxon>Ascomycota</taxon>
        <taxon>Saccharomycotina</taxon>
        <taxon>Pichiomycetes</taxon>
        <taxon>Debaryomycetaceae</taxon>
        <taxon>Hyphopichia</taxon>
    </lineage>
</organism>
<comment type="subcellular location">
    <subcellularLocation>
        <location evidence="2">Membrane</location>
        <topology evidence="2">Multi-pass membrane protein</topology>
    </subcellularLocation>
</comment>
<accession>A0A1E4RNJ7</accession>
<dbReference type="RefSeq" id="XP_020077921.1">
    <property type="nucleotide sequence ID" value="XM_020218224.1"/>
</dbReference>
<dbReference type="InterPro" id="IPR042098">
    <property type="entry name" value="TauD-like_sf"/>
</dbReference>
<dbReference type="GO" id="GO:0046872">
    <property type="term" value="F:metal ion binding"/>
    <property type="evidence" value="ECO:0007669"/>
    <property type="project" value="UniProtKB-KW"/>
</dbReference>
<evidence type="ECO:0000256" key="9">
    <source>
        <dbReference type="ARBA" id="ARBA00023004"/>
    </source>
</evidence>
<name>A0A1E4RNJ7_9ASCO</name>
<dbReference type="PROSITE" id="PS50850">
    <property type="entry name" value="MFS"/>
    <property type="match status" value="1"/>
</dbReference>
<feature type="transmembrane region" description="Helical" evidence="12">
    <location>
        <begin position="153"/>
        <end position="174"/>
    </location>
</feature>
<dbReference type="GO" id="GO:0016706">
    <property type="term" value="F:2-oxoglutarate-dependent dioxygenase activity"/>
    <property type="evidence" value="ECO:0007669"/>
    <property type="project" value="UniProtKB-ARBA"/>
</dbReference>
<evidence type="ECO:0000256" key="8">
    <source>
        <dbReference type="ARBA" id="ARBA00023002"/>
    </source>
</evidence>
<dbReference type="Gene3D" id="1.20.1250.20">
    <property type="entry name" value="MFS general substrate transporter like domains"/>
    <property type="match status" value="2"/>
</dbReference>
<keyword evidence="15" id="KW-1185">Reference proteome</keyword>
<feature type="compositionally biased region" description="Polar residues" evidence="11">
    <location>
        <begin position="1"/>
        <end position="11"/>
    </location>
</feature>
<evidence type="ECO:0000256" key="7">
    <source>
        <dbReference type="ARBA" id="ARBA00022989"/>
    </source>
</evidence>
<dbReference type="PANTHER" id="PTHR43791">
    <property type="entry name" value="PERMEASE-RELATED"/>
    <property type="match status" value="1"/>
</dbReference>
<feature type="compositionally biased region" description="Basic and acidic residues" evidence="11">
    <location>
        <begin position="12"/>
        <end position="22"/>
    </location>
</feature>
<dbReference type="PANTHER" id="PTHR43791:SF24">
    <property type="entry name" value="NICOTINIC ACID PLASMA MEMBRANE TRANSPORTER"/>
    <property type="match status" value="1"/>
</dbReference>
<evidence type="ECO:0000256" key="5">
    <source>
        <dbReference type="ARBA" id="ARBA00022692"/>
    </source>
</evidence>
<dbReference type="InterPro" id="IPR003819">
    <property type="entry name" value="TauD/TfdA-like"/>
</dbReference>
<feature type="transmembrane region" description="Helical" evidence="12">
    <location>
        <begin position="377"/>
        <end position="399"/>
    </location>
</feature>
<evidence type="ECO:0000313" key="15">
    <source>
        <dbReference type="Proteomes" id="UP000095085"/>
    </source>
</evidence>
<keyword evidence="8" id="KW-0560">Oxidoreductase</keyword>
<comment type="similarity">
    <text evidence="3">Belongs to the gamma-BBH/TMLD family.</text>
</comment>
<keyword evidence="5 12" id="KW-0812">Transmembrane</keyword>
<comment type="cofactor">
    <cofactor evidence="1">
        <name>Fe(2+)</name>
        <dbReference type="ChEBI" id="CHEBI:29033"/>
    </cofactor>
</comment>
<evidence type="ECO:0000256" key="2">
    <source>
        <dbReference type="ARBA" id="ARBA00004141"/>
    </source>
</evidence>
<evidence type="ECO:0000256" key="10">
    <source>
        <dbReference type="ARBA" id="ARBA00023136"/>
    </source>
</evidence>
<feature type="transmembrane region" description="Helical" evidence="12">
    <location>
        <begin position="352"/>
        <end position="371"/>
    </location>
</feature>
<feature type="transmembrane region" description="Helical" evidence="12">
    <location>
        <begin position="219"/>
        <end position="239"/>
    </location>
</feature>
<dbReference type="InterPro" id="IPR010376">
    <property type="entry name" value="GBBH-like_N"/>
</dbReference>
<dbReference type="Pfam" id="PF06155">
    <property type="entry name" value="GBBH-like_N"/>
    <property type="match status" value="1"/>
</dbReference>
<evidence type="ECO:0000256" key="3">
    <source>
        <dbReference type="ARBA" id="ARBA00008654"/>
    </source>
</evidence>
<keyword evidence="6" id="KW-0479">Metal-binding</keyword>
<feature type="domain" description="Major facilitator superfamily (MFS) profile" evidence="13">
    <location>
        <begin position="57"/>
        <end position="491"/>
    </location>
</feature>